<dbReference type="InterPro" id="IPR025786">
    <property type="entry name" value="Mononega_L_MeTrfase"/>
</dbReference>
<dbReference type="GO" id="GO:0044423">
    <property type="term" value="C:virion component"/>
    <property type="evidence" value="ECO:0007669"/>
    <property type="project" value="UniProtKB-KW"/>
</dbReference>
<dbReference type="InterPro" id="IPR016269">
    <property type="entry name" value="RNA-dir_pol_paramyxovirus"/>
</dbReference>
<dbReference type="GO" id="GO:0003968">
    <property type="term" value="F:RNA-directed RNA polymerase activity"/>
    <property type="evidence" value="ECO:0007669"/>
    <property type="project" value="UniProtKB-KW"/>
</dbReference>
<evidence type="ECO:0000256" key="2">
    <source>
        <dbReference type="ARBA" id="ARBA00007934"/>
    </source>
</evidence>
<evidence type="ECO:0000259" key="23">
    <source>
        <dbReference type="PROSITE" id="PS50526"/>
    </source>
</evidence>
<evidence type="ECO:0000256" key="18">
    <source>
        <dbReference type="ARBA" id="ARBA00024499"/>
    </source>
</evidence>
<keyword evidence="14 22" id="KW-0506">mRNA capping</keyword>
<dbReference type="InterPro" id="IPR014023">
    <property type="entry name" value="Mononeg_RNA_pol_cat"/>
</dbReference>
<evidence type="ECO:0000256" key="12">
    <source>
        <dbReference type="ARBA" id="ARBA00022844"/>
    </source>
</evidence>
<comment type="subcellular location">
    <subcellularLocation>
        <location evidence="22">Virion</location>
    </subcellularLocation>
    <subcellularLocation>
        <location evidence="22">Host cytoplasm</location>
    </subcellularLocation>
</comment>
<evidence type="ECO:0000313" key="25">
    <source>
        <dbReference type="EMBL" id="UOS86040.1"/>
    </source>
</evidence>
<comment type="catalytic activity">
    <reaction evidence="20">
        <text>a 5'-end (5'-triphosphoguanosine)-adenylyl-adenylyl-cytidylyl-adenosine in mRNA + 2 S-adenosyl-L-methionine = a 5'-end (N(7)-methyl 5'-triphosphoguanosine)-(2'-O-methyladenylyl)-adenylyl-cytidylyl-adenosine in mRNA + 2 S-adenosyl-L-homocysteine + H(+)</text>
        <dbReference type="Rhea" id="RHEA:65376"/>
        <dbReference type="Rhea" id="RHEA-COMP:16797"/>
        <dbReference type="Rhea" id="RHEA-COMP:16798"/>
        <dbReference type="ChEBI" id="CHEBI:15378"/>
        <dbReference type="ChEBI" id="CHEBI:57856"/>
        <dbReference type="ChEBI" id="CHEBI:59789"/>
        <dbReference type="ChEBI" id="CHEBI:156483"/>
        <dbReference type="ChEBI" id="CHEBI:156484"/>
        <dbReference type="EC" id="2.1.1.375"/>
    </reaction>
</comment>
<keyword evidence="11 22" id="KW-0067">ATP-binding</keyword>
<evidence type="ECO:0000256" key="8">
    <source>
        <dbReference type="ARBA" id="ARBA00022695"/>
    </source>
</evidence>
<name>A0AAE9GXH7_9RHAB</name>
<proteinExistence type="inferred from homology"/>
<evidence type="ECO:0000256" key="20">
    <source>
        <dbReference type="ARBA" id="ARBA00047370"/>
    </source>
</evidence>
<comment type="similarity">
    <text evidence="2 22">Belongs to the paramyxovirus L protein family.</text>
</comment>
<evidence type="ECO:0000313" key="26">
    <source>
        <dbReference type="Proteomes" id="UP000831027"/>
    </source>
</evidence>
<comment type="catalytic activity">
    <reaction evidence="17">
        <text>a 5'-end triphospho-adenylyl-adenylyl-cytidylyl-adenosine in mRNA + GDP + H(+) = a 5'-end (5'-triphosphoguanosine)-adenylyl-adenylyl-cytidylyl-adenosine in mRNA + diphosphate</text>
        <dbReference type="Rhea" id="RHEA:65436"/>
        <dbReference type="Rhea" id="RHEA-COMP:16797"/>
        <dbReference type="Rhea" id="RHEA-COMP:16799"/>
        <dbReference type="ChEBI" id="CHEBI:15378"/>
        <dbReference type="ChEBI" id="CHEBI:33019"/>
        <dbReference type="ChEBI" id="CHEBI:58189"/>
        <dbReference type="ChEBI" id="CHEBI:156484"/>
        <dbReference type="ChEBI" id="CHEBI:156503"/>
        <dbReference type="EC" id="2.7.7.88"/>
    </reaction>
</comment>
<keyword evidence="16" id="KW-0511">Multifunctional enzyme</keyword>
<evidence type="ECO:0000256" key="22">
    <source>
        <dbReference type="PIRNR" id="PIRNR000830"/>
    </source>
</evidence>
<evidence type="ECO:0000256" key="1">
    <source>
        <dbReference type="ARBA" id="ARBA00003132"/>
    </source>
</evidence>
<dbReference type="Proteomes" id="UP000831027">
    <property type="component" value="Segment"/>
</dbReference>
<dbReference type="EC" id="2.7.7.88" evidence="22"/>
<evidence type="ECO:0000256" key="15">
    <source>
        <dbReference type="ARBA" id="ARBA00023200"/>
    </source>
</evidence>
<keyword evidence="5 22" id="KW-0507">mRNA processing</keyword>
<keyword evidence="15 22" id="KW-1035">Host cytoplasm</keyword>
<comment type="function">
    <text evidence="1 22">RNA-directed RNA polymerase that catalyzes the replication of viral genomic RNA. The template is composed of the viral RNA tightly encapsidated by the nucleoprotein (N). The replicase mode is dependent on intracellular N protein concentration. In this mode, the polymerase replicates the whole viral genome without recognizing transcriptional signals, and the replicated genome is not caped or polyadenylated.</text>
</comment>
<organism evidence="25 26">
    <name type="scientific">Hymenopteran rhabdo-related virus 23</name>
    <dbReference type="NCBI Taxonomy" id="2847804"/>
    <lineage>
        <taxon>Viruses</taxon>
        <taxon>Riboviria</taxon>
        <taxon>Orthornavirae</taxon>
        <taxon>Negarnaviricota</taxon>
        <taxon>Haploviricotina</taxon>
        <taxon>Monjiviricetes</taxon>
        <taxon>Mononegavirales</taxon>
        <taxon>Rhabdoviridae</taxon>
        <taxon>Deltarhabdovirinae</taxon>
        <taxon>Betahymrhavirus</taxon>
        <taxon>Betahymrhavirus austriaca</taxon>
    </lineage>
</organism>
<keyword evidence="26" id="KW-1185">Reference proteome</keyword>
<keyword evidence="12 22" id="KW-0946">Virion</keyword>
<accession>A0AAE9GXH7</accession>
<evidence type="ECO:0000256" key="14">
    <source>
        <dbReference type="ARBA" id="ARBA00023042"/>
    </source>
</evidence>
<reference evidence="25" key="1">
    <citation type="journal article" date="2019" name="PLoS Pathog.">
        <title>Re-assessing the diversity of negative strand RNA viruses in insects.</title>
        <authorList>
            <person name="Kafer S."/>
            <person name="Paraskevopoulou S."/>
            <person name="Zirkel F."/>
            <person name="Wieseke N."/>
            <person name="Donath A."/>
            <person name="Petersen M."/>
            <person name="Jones T.C."/>
            <person name="Liu S."/>
            <person name="Zhou X."/>
            <person name="Middendorf M."/>
            <person name="Junglen S."/>
            <person name="Misof B."/>
            <person name="Drosten C."/>
        </authorList>
    </citation>
    <scope>NUCLEOTIDE SEQUENCE</scope>
    <source>
        <strain evidence="25">OKIAV23</strain>
    </source>
</reference>
<evidence type="ECO:0000256" key="6">
    <source>
        <dbReference type="ARBA" id="ARBA00022679"/>
    </source>
</evidence>
<keyword evidence="3 22" id="KW-0696">RNA-directed RNA polymerase</keyword>
<evidence type="ECO:0000256" key="7">
    <source>
        <dbReference type="ARBA" id="ARBA00022691"/>
    </source>
</evidence>
<feature type="domain" description="Mononegavirus-type SAM-dependent 2'-O-MTase" evidence="24">
    <location>
        <begin position="1680"/>
        <end position="1873"/>
    </location>
</feature>
<evidence type="ECO:0000256" key="16">
    <source>
        <dbReference type="ARBA" id="ARBA00023268"/>
    </source>
</evidence>
<dbReference type="GO" id="GO:0004482">
    <property type="term" value="F:mRNA 5'-cap (guanine-N7-)-methyltransferase activity"/>
    <property type="evidence" value="ECO:0007669"/>
    <property type="project" value="InterPro"/>
</dbReference>
<dbReference type="Pfam" id="PF14318">
    <property type="entry name" value="Mononeg_mRNAcap"/>
    <property type="match status" value="1"/>
</dbReference>
<evidence type="ECO:0000256" key="13">
    <source>
        <dbReference type="ARBA" id="ARBA00022953"/>
    </source>
</evidence>
<reference evidence="25" key="2">
    <citation type="submission" date="2020-11" db="EMBL/GenBank/DDBJ databases">
        <authorList>
            <person name="Kaefer S."/>
            <person name="Paraskevopoulou S."/>
            <person name="Zirkel F."/>
            <person name="Wieseke N."/>
            <person name="Donath A."/>
            <person name="Petersen M."/>
            <person name="Jones T.C."/>
            <person name="Liu S."/>
            <person name="Zhou X."/>
            <person name="Middendorf M."/>
            <person name="Junglen S."/>
            <person name="Misof B."/>
            <person name="Drosten C."/>
        </authorList>
    </citation>
    <scope>NUCLEOTIDE SEQUENCE</scope>
    <source>
        <strain evidence="25">OKIAV23</strain>
    </source>
</reference>
<comment type="catalytic activity">
    <reaction evidence="22">
        <text>RNA(n) + a ribonucleoside 5'-triphosphate = RNA(n+1) + diphosphate</text>
        <dbReference type="Rhea" id="RHEA:21248"/>
        <dbReference type="Rhea" id="RHEA-COMP:14527"/>
        <dbReference type="Rhea" id="RHEA-COMP:17342"/>
        <dbReference type="ChEBI" id="CHEBI:33019"/>
        <dbReference type="ChEBI" id="CHEBI:61557"/>
        <dbReference type="ChEBI" id="CHEBI:140395"/>
        <dbReference type="EC" id="2.7.7.48"/>
    </reaction>
</comment>
<evidence type="ECO:0000256" key="21">
    <source>
        <dbReference type="ARBA" id="ARBA00048548"/>
    </source>
</evidence>
<evidence type="ECO:0000256" key="9">
    <source>
        <dbReference type="ARBA" id="ARBA00022741"/>
    </source>
</evidence>
<dbReference type="PROSITE" id="PS50526">
    <property type="entry name" value="RDRP_SSRNA_NEG_NONSEG"/>
    <property type="match status" value="1"/>
</dbReference>
<keyword evidence="7 22" id="KW-0949">S-adenosyl-L-methionine</keyword>
<dbReference type="EMBL" id="MW314717">
    <property type="protein sequence ID" value="UOS86040.1"/>
    <property type="molecule type" value="Viral_cRNA"/>
</dbReference>
<keyword evidence="10" id="KW-0378">Hydrolase</keyword>
<sequence length="2152" mass="247728">MQVSDSLFEDKSERTKPLLSLHLDSPIRDAKLKRVRDIQTGRIKLRRQDQLLYSEFLQILDLGRTTWEGLTFGSYPFFSYLKSITQEDPSSLNCHGVVFFSYLVNLTTDLVNSQIKMLPQLMQCLVALPVVDRDLLIKDIDLMYYWKLKLIFEELTIISAVGTLRAGHLKSTSPIELEEYSNNTWAYSLTKDIKIIFGREFVLITDYKQVRWMGVREHLLMLSDVCSQRFMVLLAARLAYMNKMSYYPEPDILVEAFNWGDSILSTKGNEGYDLIGMWESLIIGLLLKSTNDPYVDSEKFYKTMSSDFLEKGGNKIWLTNLENLFKRSFEQSVSCIFQLFGLYRIWGHPTIDSAKGILKLRKLAGRPRPVNMEKINLIYEKFCEYFCMAYYRKNSAWPQIDTSRLPSCSYLKEKVEKNLPIDTNHPSYFQQDWHFIKFKKTFNIPQQYDLSELISDKAMSHSMPDLIRNIIKSKNIGSSAERSVIIQWIQSEFGDPEEFLRQIDNEGFLKRERATGVCPKERELKLFARLFGLLPFQKRMFVVLTESLIATHFLKYFPEITVMNNQTELLKKQMRATSGMGKEKSRAQYIKIVTNVDFNKWNTNMRDRETRPIFQAIDNLLGYQNVVSRTHEMFTNSTMYLADGTDCPEPTAHQNDLKASPYVWRGHLGGIEGLRQKGWTLWTVVILKYVMEVCNVRANLMGQGDNQVIICSYPVNLSVEEIRALHTKFMNTLENFISDLGPPLKREETWESTNLFMYGKYPIYKGCPQPLSLKKISRLMRCSNEGFPTIDSSLSSLSAGFFDSSWMDHSPLIPCLCYTFEVMNSLDLHVFRSLLSYTPYIEQSRKKRGFKVPDGNSGQREVYLPTGAWSLLGSKHKILWGMFLTPRCLGGYPITWLIDVCVRGFPDPVTLALSGLRNWVKSSGSSAPEWQKSIIQNVLHPLFNPSRSFDLLGEDPLSLNLIHPSTPGDQLKRLVFDLIMSPGLTKSRRFMNFLEKVKPNQTPLATYLAKMTPKVNPRIMHEILASTVTSRASQIIQRINKTNTLTFMMIKNHDKDLTKKIVISEVNYLSSVLFQMTTYSPIHDIDCATLLANWFRSASWGLDITGVTVASPLEAFDVFPSSSLECDDSHNRIADGYVLMKSFYGDETDITSSLGPSIPYLGSETIQKVKGYGQSVSKNAAPVLKRISKLLSLIGWGTDRNSTMSQVLRTLLGSITNISADLFEAKFGEVSGSVEHRFHDQITSRGCFLPILYNGASWLTLSTSTLSKYSKGSKNVNLNFQSVMILLESWHNLIGNKSFYNGFHCHLTCPTCIQPVFEGMLDLPKDESITDYFPSYPGDSYFWVDKEQITMQEELNFEIQDELRDLTSIQDISTIFHELTARFLVENFRRTLEEGNQLGSLTEFSQLAVSWIFKMKPINFFKYVLKLLFDHYVYHNTFEMSKLSFNSSGFILFLNRIPAVFYSALYPMTLNKQLITSLVQSGLLIPPSGVPPSLSQWNNSFRTLILSLLQDTSIMNIIIKHNPPSSYPEFYPVWSHLVTYCWSKQITFPQLREFRKWLPVNLLYASRGCVSTRSLFHHNTFNLNHPRYWDSWYSMYQLMSTNQWFLTYSSADYWARFLTEPTEAIIISPIPKIGSLPQLKTVLFSLSHKKNAMGLQALSFDIETIPDQGSVKTGYVSFLKPLGKATTSIYKAISLLDGRINGDQFFPRIMTLGDGAGSFSLASRILSPLSEVIYNTKITPELIGPQGLPGYLPSDFYYYPNLAENIKGIGETLMGISDISHPKWIDQMMQFNPSVIMCDAEFEFNSPNTQVKAILNILNLAQCSRSSLVLFKSYFREKLLFSILCEMIHHFFEEVRIIRSHYSNENGTECYIEGSKLRNPTIMLNVEVTKTQIKFFGASSSKSVASLIEFLASKKLPLEFFPEKDYISQYIELPIDKIETQTMILKFGLTFEDFYPRNLYKAWNHQIKLGSYEEWKAKRHFIITRLKADFLKSLIQHHLLYLGLLVKNPETFRLWMQIINHGLIYLWISKDKVWRSAISFNRIASGEGYCRFRVVKYIKKPVLNLMIKLMARIYYFKIPVPIVPVTLSRPLPNPPILDKYRKRHPAKYRLTIDELPASKRLCNDLFGIRHYIIPDTYISTTSFRRQNLLVLD</sequence>
<protein>
    <recommendedName>
        <fullName evidence="22">RNA-directed RNA polymerase L</fullName>
        <shortName evidence="22">Protein L</shortName>
    </recommendedName>
    <alternativeName>
        <fullName evidence="22">Large structural protein</fullName>
    </alternativeName>
    <alternativeName>
        <fullName evidence="22">Replicase</fullName>
    </alternativeName>
    <alternativeName>
        <fullName evidence="22">Transcriptase</fullName>
    </alternativeName>
    <domain>
        <recommendedName>
            <fullName evidence="22">RNA-directed RNA polymerase</fullName>
            <ecNumber evidence="22">2.7.7.48</ecNumber>
        </recommendedName>
    </domain>
    <domain>
        <recommendedName>
            <fullName evidence="22">GTP phosphohydrolase</fullName>
            <ecNumber evidence="22">3.6.1.-</ecNumber>
        </recommendedName>
    </domain>
    <domain>
        <recommendedName>
            <fullName evidence="22">GDP polyribonucleotidyltransferase</fullName>
            <ecNumber evidence="22">2.7.7.88</ecNumber>
        </recommendedName>
        <alternativeName>
            <fullName evidence="22">PRNTase</fullName>
        </alternativeName>
    </domain>
    <domain>
        <recommendedName>
            <fullName evidence="22">mRNA (nucleoside-2'-O-)-methyltransferase</fullName>
            <shortName evidence="22">N1-2'-O-MTase</shortName>
            <ecNumber evidence="22">2.1.1.-</ecNumber>
        </recommendedName>
    </domain>
    <domain>
        <recommendedName>
            <fullName evidence="22">mRNA (guanine-N(7)-)-methyltransferase</fullName>
            <shortName evidence="22">G-N7-MTase</shortName>
        </recommendedName>
    </domain>
</protein>
<evidence type="ECO:0000256" key="10">
    <source>
        <dbReference type="ARBA" id="ARBA00022801"/>
    </source>
</evidence>
<keyword evidence="6 22" id="KW-0808">Transferase</keyword>
<dbReference type="EC" id="3.6.1.-" evidence="22"/>
<evidence type="ECO:0000256" key="19">
    <source>
        <dbReference type="ARBA" id="ARBA00047332"/>
    </source>
</evidence>
<evidence type="ECO:0000259" key="24">
    <source>
        <dbReference type="PROSITE" id="PS51590"/>
    </source>
</evidence>
<dbReference type="InterPro" id="IPR026890">
    <property type="entry name" value="Mononeg_mRNAcap"/>
</dbReference>
<comment type="catalytic activity">
    <reaction evidence="21 22">
        <text>GTP + H2O = GDP + phosphate + H(+)</text>
        <dbReference type="Rhea" id="RHEA:19669"/>
        <dbReference type="ChEBI" id="CHEBI:15377"/>
        <dbReference type="ChEBI" id="CHEBI:15378"/>
        <dbReference type="ChEBI" id="CHEBI:37565"/>
        <dbReference type="ChEBI" id="CHEBI:43474"/>
        <dbReference type="ChEBI" id="CHEBI:58189"/>
    </reaction>
</comment>
<keyword evidence="13 22" id="KW-0693">Viral RNA replication</keyword>
<dbReference type="GO" id="GO:0016787">
    <property type="term" value="F:hydrolase activity"/>
    <property type="evidence" value="ECO:0007669"/>
    <property type="project" value="UniProtKB-KW"/>
</dbReference>
<dbReference type="Pfam" id="PF00946">
    <property type="entry name" value="Mononeg_RNA_pol"/>
    <property type="match status" value="1"/>
</dbReference>
<dbReference type="GO" id="GO:0005524">
    <property type="term" value="F:ATP binding"/>
    <property type="evidence" value="ECO:0007669"/>
    <property type="project" value="UniProtKB-KW"/>
</dbReference>
<keyword evidence="9 22" id="KW-0547">Nucleotide-binding</keyword>
<evidence type="ECO:0000256" key="5">
    <source>
        <dbReference type="ARBA" id="ARBA00022664"/>
    </source>
</evidence>
<comment type="catalytic activity">
    <reaction evidence="18 22">
        <text>a 5'-end (5'-triphosphoguanosine)-(2'-O-methyladenylyl)-adenylyl-cytidylyl-adenosine in mRNA + S-adenosyl-L-methionine = a 5'-end (N(7)-methyl 5'-triphosphoguanosine)-(2'-O-methyladenylyl)-adenylyl-cytidylyl-adenosine in mRNA + S-adenosyl-L-homocysteine</text>
        <dbReference type="Rhea" id="RHEA:65440"/>
        <dbReference type="Rhea" id="RHEA-COMP:16798"/>
        <dbReference type="Rhea" id="RHEA-COMP:16801"/>
        <dbReference type="ChEBI" id="CHEBI:57856"/>
        <dbReference type="ChEBI" id="CHEBI:59789"/>
        <dbReference type="ChEBI" id="CHEBI:156482"/>
        <dbReference type="ChEBI" id="CHEBI:156483"/>
    </reaction>
</comment>
<evidence type="ECO:0000256" key="11">
    <source>
        <dbReference type="ARBA" id="ARBA00022840"/>
    </source>
</evidence>
<dbReference type="GO" id="GO:0030430">
    <property type="term" value="C:host cell cytoplasm"/>
    <property type="evidence" value="ECO:0007669"/>
    <property type="project" value="UniProtKB-SubCell"/>
</dbReference>
<dbReference type="EC" id="2.1.1.-" evidence="22"/>
<evidence type="ECO:0000256" key="17">
    <source>
        <dbReference type="ARBA" id="ARBA00024494"/>
    </source>
</evidence>
<dbReference type="EC" id="2.7.7.48" evidence="22"/>
<keyword evidence="8 22" id="KW-0548">Nucleotidyltransferase</keyword>
<evidence type="ECO:0000256" key="3">
    <source>
        <dbReference type="ARBA" id="ARBA00022484"/>
    </source>
</evidence>
<keyword evidence="4 22" id="KW-0489">Methyltransferase</keyword>
<comment type="function">
    <text evidence="22">RNA-directed RNA polymerase that catalyzes the transcription of viral mRNAs, their capping and polyadenylation. The template is composed of the viral RNA tightly encapsidated by the nucleoprotein (N). The viral polymerase binds to the genomic RNA at the 3' leader promoter, and transcribes subsequently all viral mRNAs with a decreasing efficiency. The first gene is the most transcribed, and the last the least transcribed. The viral phosphoprotein acts as a processivity factor. Capping is concomitant with initiation of mRNA transcription. Indeed, a GDP polyribonucleotidyl transferase (PRNTase) adds the cap structure when the nascent RNA chain length has reached few nucleotides. Ribose 2'-O methylation of viral mRNA cap precedes and facilitates subsequent guanine-N-7 methylation, both activities being carried by the viral polymerase. Polyadenylation of mRNAs occur by a stuttering mechanism at a slipery stop site present at the end viral genes. After finishing transcription of a mRNA, the polymerase can resume transcription of the downstream gene.</text>
</comment>
<dbReference type="PIRSF" id="PIRSF000830">
    <property type="entry name" value="RNA_pol_ParamyxoV"/>
    <property type="match status" value="1"/>
</dbReference>
<evidence type="ECO:0000256" key="4">
    <source>
        <dbReference type="ARBA" id="ARBA00022603"/>
    </source>
</evidence>
<comment type="catalytic activity">
    <reaction evidence="19 22">
        <text>a 5'-end (5'-triphosphoguanosine)-adenylyl-adenylyl-cytidylyl-adenosine in mRNA + S-adenosyl-L-methionine = a 5'-end (5'-triphosphoguanosine)-(2'-O-methyladenylyl)-adenylyl-cytidylyl-adenosine in mRNA + S-adenosyl-L-homocysteine + H(+)</text>
        <dbReference type="Rhea" id="RHEA:65380"/>
        <dbReference type="Rhea" id="RHEA-COMP:16797"/>
        <dbReference type="Rhea" id="RHEA-COMP:16801"/>
        <dbReference type="ChEBI" id="CHEBI:15378"/>
        <dbReference type="ChEBI" id="CHEBI:57856"/>
        <dbReference type="ChEBI" id="CHEBI:59789"/>
        <dbReference type="ChEBI" id="CHEBI:156482"/>
        <dbReference type="ChEBI" id="CHEBI:156484"/>
    </reaction>
</comment>
<dbReference type="PROSITE" id="PS51590">
    <property type="entry name" value="SAM_MT_MNV_L"/>
    <property type="match status" value="1"/>
</dbReference>
<feature type="domain" description="RdRp catalytic" evidence="23">
    <location>
        <begin position="590"/>
        <end position="766"/>
    </location>
</feature>